<dbReference type="EMBL" id="JAULSR010000002">
    <property type="protein sequence ID" value="KAK0629266.1"/>
    <property type="molecule type" value="Genomic_DNA"/>
</dbReference>
<feature type="region of interest" description="Disordered" evidence="1">
    <location>
        <begin position="138"/>
        <end position="165"/>
    </location>
</feature>
<keyword evidence="3" id="KW-1185">Reference proteome</keyword>
<accession>A0AA39X8G8</accession>
<name>A0AA39X8G8_9PEZI</name>
<organism evidence="2 3">
    <name type="scientific">Bombardia bombarda</name>
    <dbReference type="NCBI Taxonomy" id="252184"/>
    <lineage>
        <taxon>Eukaryota</taxon>
        <taxon>Fungi</taxon>
        <taxon>Dikarya</taxon>
        <taxon>Ascomycota</taxon>
        <taxon>Pezizomycotina</taxon>
        <taxon>Sordariomycetes</taxon>
        <taxon>Sordariomycetidae</taxon>
        <taxon>Sordariales</taxon>
        <taxon>Lasiosphaeriaceae</taxon>
        <taxon>Bombardia</taxon>
    </lineage>
</organism>
<evidence type="ECO:0000313" key="2">
    <source>
        <dbReference type="EMBL" id="KAK0629266.1"/>
    </source>
</evidence>
<evidence type="ECO:0000313" key="3">
    <source>
        <dbReference type="Proteomes" id="UP001174934"/>
    </source>
</evidence>
<comment type="caution">
    <text evidence="2">The sequence shown here is derived from an EMBL/GenBank/DDBJ whole genome shotgun (WGS) entry which is preliminary data.</text>
</comment>
<feature type="compositionally biased region" description="Basic and acidic residues" evidence="1">
    <location>
        <begin position="316"/>
        <end position="342"/>
    </location>
</feature>
<proteinExistence type="predicted"/>
<sequence length="352" mass="40406">MQVDVPNQYDATTDIDTAEAGNDRFLITSTSNENDKSESNDDDDSLDSVEVVIGDMKDGDKKKQQLMEYYRDRQRKNRQSIEQANTRPMRVKKETATITTSHGEAKNRLAPAREWYRPAPGVPEPQEERPMPTRLTYRQERHKERKRAAEVDLARRGAARRQAEDEVQRIRAAEYQHEYRHGGMRIPTSANPSFTMNSPLPAAPTTALPTNLSAKEIKLLDRLEKRLSLKLSQKECLDARLTALDLAKKGMPDKAIALHVSSAATQLRKDNIIREQEQRRRERNMRLAEATILPIPTNPYRQRRWRERQELHARWADEHVQRLDGGRDEVSGGEVDRDKPQGMKDGQPEGDA</sequence>
<gene>
    <name evidence="2" type="ORF">B0T17DRAFT_525136</name>
</gene>
<dbReference type="Proteomes" id="UP001174934">
    <property type="component" value="Unassembled WGS sequence"/>
</dbReference>
<reference evidence="2" key="1">
    <citation type="submission" date="2023-06" db="EMBL/GenBank/DDBJ databases">
        <title>Genome-scale phylogeny and comparative genomics of the fungal order Sordariales.</title>
        <authorList>
            <consortium name="Lawrence Berkeley National Laboratory"/>
            <person name="Hensen N."/>
            <person name="Bonometti L."/>
            <person name="Westerberg I."/>
            <person name="Brannstrom I.O."/>
            <person name="Guillou S."/>
            <person name="Cros-Aarteil S."/>
            <person name="Calhoun S."/>
            <person name="Haridas S."/>
            <person name="Kuo A."/>
            <person name="Mondo S."/>
            <person name="Pangilinan J."/>
            <person name="Riley R."/>
            <person name="LaButti K."/>
            <person name="Andreopoulos B."/>
            <person name="Lipzen A."/>
            <person name="Chen C."/>
            <person name="Yanf M."/>
            <person name="Daum C."/>
            <person name="Ng V."/>
            <person name="Clum A."/>
            <person name="Steindorff A."/>
            <person name="Ohm R."/>
            <person name="Martin F."/>
            <person name="Silar P."/>
            <person name="Natvig D."/>
            <person name="Lalanne C."/>
            <person name="Gautier V."/>
            <person name="Ament-velasquez S.L."/>
            <person name="Kruys A."/>
            <person name="Hutchinson M.I."/>
            <person name="Powell A.J."/>
            <person name="Barry K."/>
            <person name="Miller A.N."/>
            <person name="Grigoriev I.V."/>
            <person name="Debuchy R."/>
            <person name="Gladieux P."/>
            <person name="Thoren M.H."/>
            <person name="Johannesson H."/>
        </authorList>
    </citation>
    <scope>NUCLEOTIDE SEQUENCE</scope>
    <source>
        <strain evidence="2">SMH3391-2</strain>
    </source>
</reference>
<dbReference type="AlphaFoldDB" id="A0AA39X8G8"/>
<protein>
    <submittedName>
        <fullName evidence="2">Uncharacterized protein</fullName>
    </submittedName>
</protein>
<evidence type="ECO:0000256" key="1">
    <source>
        <dbReference type="SAM" id="MobiDB-lite"/>
    </source>
</evidence>
<feature type="region of interest" description="Disordered" evidence="1">
    <location>
        <begin position="316"/>
        <end position="352"/>
    </location>
</feature>
<feature type="region of interest" description="Disordered" evidence="1">
    <location>
        <begin position="1"/>
        <end position="62"/>
    </location>
</feature>